<dbReference type="GO" id="GO:0071897">
    <property type="term" value="P:DNA biosynthetic process"/>
    <property type="evidence" value="ECO:0007669"/>
    <property type="project" value="UniProtKB-ARBA"/>
</dbReference>
<dbReference type="Gene3D" id="3.40.1800.10">
    <property type="entry name" value="His-Me finger endonucleases"/>
    <property type="match status" value="1"/>
</dbReference>
<dbReference type="SUPFAM" id="SSF56672">
    <property type="entry name" value="DNA/RNA polymerases"/>
    <property type="match status" value="1"/>
</dbReference>
<dbReference type="SUPFAM" id="SSF54060">
    <property type="entry name" value="His-Me finger endonucleases"/>
    <property type="match status" value="1"/>
</dbReference>
<dbReference type="InterPro" id="IPR043502">
    <property type="entry name" value="DNA/RNA_pol_sf"/>
</dbReference>
<dbReference type="InterPro" id="IPR004211">
    <property type="entry name" value="Endonuclease_7"/>
</dbReference>
<evidence type="ECO:0000313" key="3">
    <source>
        <dbReference type="EMBL" id="KAE9542307.1"/>
    </source>
</evidence>
<dbReference type="InterPro" id="IPR038563">
    <property type="entry name" value="Endonuclease_7_sf"/>
</dbReference>
<reference evidence="3 4" key="1">
    <citation type="submission" date="2019-08" db="EMBL/GenBank/DDBJ databases">
        <title>The genome of the soybean aphid Biotype 1, its phylome, world population structure and adaptation to the North American continent.</title>
        <authorList>
            <person name="Giordano R."/>
            <person name="Donthu R.K."/>
            <person name="Hernandez A.G."/>
            <person name="Wright C.L."/>
            <person name="Zimin A.V."/>
        </authorList>
    </citation>
    <scope>NUCLEOTIDE SEQUENCE [LARGE SCALE GENOMIC DNA]</scope>
    <source>
        <tissue evidence="3">Whole aphids</tissue>
    </source>
</reference>
<dbReference type="EMBL" id="VYZN01000011">
    <property type="protein sequence ID" value="KAE9542307.1"/>
    <property type="molecule type" value="Genomic_DNA"/>
</dbReference>
<keyword evidence="4" id="KW-1185">Reference proteome</keyword>
<keyword evidence="1" id="KW-0863">Zinc-finger</keyword>
<evidence type="ECO:0000259" key="2">
    <source>
        <dbReference type="PROSITE" id="PS50157"/>
    </source>
</evidence>
<dbReference type="OrthoDB" id="8191949at2759"/>
<gene>
    <name evidence="3" type="ORF">AGLY_003434</name>
</gene>
<accession>A0A6G0U011</accession>
<dbReference type="GO" id="GO:0042575">
    <property type="term" value="C:DNA polymerase complex"/>
    <property type="evidence" value="ECO:0007669"/>
    <property type="project" value="UniProtKB-ARBA"/>
</dbReference>
<dbReference type="Proteomes" id="UP000475862">
    <property type="component" value="Unassembled WGS sequence"/>
</dbReference>
<protein>
    <recommendedName>
        <fullName evidence="2">C2H2-type domain-containing protein</fullName>
    </recommendedName>
</protein>
<organism evidence="3 4">
    <name type="scientific">Aphis glycines</name>
    <name type="common">Soybean aphid</name>
    <dbReference type="NCBI Taxonomy" id="307491"/>
    <lineage>
        <taxon>Eukaryota</taxon>
        <taxon>Metazoa</taxon>
        <taxon>Ecdysozoa</taxon>
        <taxon>Arthropoda</taxon>
        <taxon>Hexapoda</taxon>
        <taxon>Insecta</taxon>
        <taxon>Pterygota</taxon>
        <taxon>Neoptera</taxon>
        <taxon>Paraneoptera</taxon>
        <taxon>Hemiptera</taxon>
        <taxon>Sternorrhyncha</taxon>
        <taxon>Aphidomorpha</taxon>
        <taxon>Aphidoidea</taxon>
        <taxon>Aphididae</taxon>
        <taxon>Aphidini</taxon>
        <taxon>Aphis</taxon>
        <taxon>Aphis</taxon>
    </lineage>
</organism>
<dbReference type="SUPFAM" id="SSF57667">
    <property type="entry name" value="beta-beta-alpha zinc fingers"/>
    <property type="match status" value="1"/>
</dbReference>
<evidence type="ECO:0000256" key="1">
    <source>
        <dbReference type="PROSITE-ProRule" id="PRU00042"/>
    </source>
</evidence>
<name>A0A6G0U011_APHGL</name>
<dbReference type="Pfam" id="PF02945">
    <property type="entry name" value="Endonuclease_7"/>
    <property type="match status" value="1"/>
</dbReference>
<dbReference type="PROSITE" id="PS50157">
    <property type="entry name" value="ZINC_FINGER_C2H2_2"/>
    <property type="match status" value="2"/>
</dbReference>
<dbReference type="InterPro" id="IPR036236">
    <property type="entry name" value="Znf_C2H2_sf"/>
</dbReference>
<sequence length="1320" mass="153242">MFKCTQCSSEFTRKDNLIVHQKKHEGIRFSCTMCVKTFNEKSNCNRHMKNVHGFVNVPSHRQPNAQIDQPVPQIQIGPQIFAPDIPAGSSNELSESSVWGNDIDEMDMVRLLEKEEEKSRKSKRMRMNATTSEFREVASVFNGLSKNFFKKNIENIMDYRVFLEQSRLSIRDLLFNSIQQGPIKYSIKVESTYEIPNTDVRENRAFKTKCRSMFLDTDINNSLDEDFIKIIQEENDMMLKGSGFSLVSIDGILININKYSPLGGSSYIPLPECLERKKATINVQNTDNKCFKYSILAKLVDPVNNFRIGSNYTEVENSYDFSNLNFPVTLNDVEKFEKKNPGVSVNIYSTKKGKLTYKNNIDIKNISRKNRFKTKSQQTLIFPVKVCEEELDDHHDLLLFGDGTGKQHYCRVTNLSKLVGAQLSRHGHAMSICKRCFKTYSGVNAHQQLNDHKLKCITNKLLLPILPPPNTFMKFENWERTQKHPFSIFADFECILEKNNDLNEMKNTNITHHHDLMSYCYYIKPSENIPIELLEKFNISTEPVLFRGDSSLNKGEVAKKFMEDIVEVGRNIDRLLNTNIPLVMTNENNKKHREVADHGTCPFCKSKFNSNNLPVRDHDHLTGKYRQTVCSMCNLKMQRPNFVPCFFHNLSGYDSHFLITQLGFDTKSINVIPNTEEKLISFTKYISNSFQLRFVDSFRFMATSLEKLVNNLRKGGDSKFRETRKIFSENDIDLVTRKGFYPYEYTDSWEKLNETTLPPKEKFYSSLNETHISNDDYEYAKIVWNQFNCNTLGEYSDWYLKVDVMLLVDCFENFRDLCLKTYGLDPNYYYTSPGMSFDCMLKYTEVNLELLSDYDQILMFEQGIRGGLTHAVKRYAEANNIKVPDYDASKPESWIVYLDATNLYGWAMSRSMPKDGFGWFNDDLSVENILNLLDGMNETSEVGWALEVDVEYPKSLHDDHNDLPYLAERITPPGSKIKKLVANLQYKNNYVVHYMALIQAIKAGLILKKYIELNTNMRKNAENDFEKDFFKLMNNAVFGKTMENVRNRINMKLVSDEKKCAKLINKITFKNITIYNNNLAAVHLNNDELKFDKPIYIGFSILDVSKTLMYDFHYGYMKQHYGSCIELMYMDTDSFIYSIKTHDFYADLKNNSFLFERMDTSNLPIDHPCYCVERKKLPGTFTDETNGQAIREFIALRAKSYAYNLAGVEKIKSKGIRYHVVKNHLTMSDHKKCLFWDGIPPETNETRNLAVEQSKQFELTGFTSTTNQYTPFRINKSLRSFKHELKTISSVKLALNRCDDKRIVCEDQIHTIAHGHYLIQ</sequence>
<evidence type="ECO:0000313" key="4">
    <source>
        <dbReference type="Proteomes" id="UP000475862"/>
    </source>
</evidence>
<dbReference type="SMART" id="SM00355">
    <property type="entry name" value="ZnF_C2H2"/>
    <property type="match status" value="3"/>
</dbReference>
<dbReference type="Gene3D" id="3.30.160.60">
    <property type="entry name" value="Classic Zinc Finger"/>
    <property type="match status" value="2"/>
</dbReference>
<dbReference type="PROSITE" id="PS00028">
    <property type="entry name" value="ZINC_FINGER_C2H2_1"/>
    <property type="match status" value="2"/>
</dbReference>
<dbReference type="SUPFAM" id="SSF53098">
    <property type="entry name" value="Ribonuclease H-like"/>
    <property type="match status" value="1"/>
</dbReference>
<dbReference type="InterPro" id="IPR044925">
    <property type="entry name" value="His-Me_finger_sf"/>
</dbReference>
<dbReference type="PANTHER" id="PTHR31511:SF12">
    <property type="entry name" value="RHO TERMINATION FACTOR N-TERMINAL DOMAIN-CONTAINING PROTEIN"/>
    <property type="match status" value="1"/>
</dbReference>
<dbReference type="InterPro" id="IPR013087">
    <property type="entry name" value="Znf_C2H2_type"/>
</dbReference>
<dbReference type="InterPro" id="IPR012337">
    <property type="entry name" value="RNaseH-like_sf"/>
</dbReference>
<feature type="domain" description="C2H2-type" evidence="2">
    <location>
        <begin position="29"/>
        <end position="52"/>
    </location>
</feature>
<keyword evidence="1" id="KW-0862">Zinc</keyword>
<feature type="domain" description="C2H2-type" evidence="2">
    <location>
        <begin position="2"/>
        <end position="29"/>
    </location>
</feature>
<keyword evidence="1" id="KW-0479">Metal-binding</keyword>
<dbReference type="GO" id="GO:0008270">
    <property type="term" value="F:zinc ion binding"/>
    <property type="evidence" value="ECO:0007669"/>
    <property type="project" value="UniProtKB-KW"/>
</dbReference>
<dbReference type="PANTHER" id="PTHR31511">
    <property type="entry name" value="PROTEIN CBG23764"/>
    <property type="match status" value="1"/>
</dbReference>
<proteinExistence type="predicted"/>
<comment type="caution">
    <text evidence="3">The sequence shown here is derived from an EMBL/GenBank/DDBJ whole genome shotgun (WGS) entry which is preliminary data.</text>
</comment>